<feature type="compositionally biased region" description="Acidic residues" evidence="5">
    <location>
        <begin position="326"/>
        <end position="352"/>
    </location>
</feature>
<feature type="compositionally biased region" description="Acidic residues" evidence="5">
    <location>
        <begin position="280"/>
        <end position="299"/>
    </location>
</feature>
<dbReference type="OrthoDB" id="514823at2759"/>
<name>A0A6A5Y3Z5_9PLEO</name>
<feature type="region of interest" description="Disordered" evidence="5">
    <location>
        <begin position="69"/>
        <end position="107"/>
    </location>
</feature>
<dbReference type="GO" id="GO:0006271">
    <property type="term" value="P:DNA strand elongation involved in DNA replication"/>
    <property type="evidence" value="ECO:0007669"/>
    <property type="project" value="TreeGrafter"/>
</dbReference>
<feature type="compositionally biased region" description="Basic residues" evidence="5">
    <location>
        <begin position="369"/>
        <end position="380"/>
    </location>
</feature>
<sequence>MADKYKEYLATRIFTENQVVTYRLLSRAVGVNVNTAKCMLFEFYDKQNAKKPNAVHATFILVGQKKSFEHTNGSNGSGHRKDEDIRMRSSPPLSSMPEPDAEPEEEIRPTKSIVLVREEELEDTKAKFDKIESQHIYSLQPGPIENLNLLSACNHEIATSYSTDDPLERWKKYGSIHNPFIKKRTAKHAPVATSIAAKATTTAVKSDVLGLGRNTSKDTPVRKGTSEGNTSGRSTPQPAAAASTTKKTGAKPALQKQSSDIFKSFAKAKPKAKEPAPAPVEDEPMQGMSEDEGEDEEKIEIDHEKEAAARKVRAEREEALRKMMEESEDDEMPDAPIEEPEAMETQPEEPVDETPAGTEAAVTTEGGRRRGRRRVLKKKKVKDDDGYLVTKEEAVWESFSEDEPAPKKPKPAPKPSTAKGKNVKVGKGGQGSIASFFKKA</sequence>
<accession>A0A6A5Y3Z5</accession>
<evidence type="ECO:0000313" key="7">
    <source>
        <dbReference type="Proteomes" id="UP000799778"/>
    </source>
</evidence>
<feature type="compositionally biased region" description="Low complexity" evidence="5">
    <location>
        <begin position="415"/>
        <end position="425"/>
    </location>
</feature>
<dbReference type="Pfam" id="PF09507">
    <property type="entry name" value="CDC27"/>
    <property type="match status" value="1"/>
</dbReference>
<gene>
    <name evidence="6" type="ORF">BU24DRAFT_419514</name>
</gene>
<reference evidence="6" key="1">
    <citation type="journal article" date="2020" name="Stud. Mycol.">
        <title>101 Dothideomycetes genomes: a test case for predicting lifestyles and emergence of pathogens.</title>
        <authorList>
            <person name="Haridas S."/>
            <person name="Albert R."/>
            <person name="Binder M."/>
            <person name="Bloem J."/>
            <person name="Labutti K."/>
            <person name="Salamov A."/>
            <person name="Andreopoulos B."/>
            <person name="Baker S."/>
            <person name="Barry K."/>
            <person name="Bills G."/>
            <person name="Bluhm B."/>
            <person name="Cannon C."/>
            <person name="Castanera R."/>
            <person name="Culley D."/>
            <person name="Daum C."/>
            <person name="Ezra D."/>
            <person name="Gonzalez J."/>
            <person name="Henrissat B."/>
            <person name="Kuo A."/>
            <person name="Liang C."/>
            <person name="Lipzen A."/>
            <person name="Lutzoni F."/>
            <person name="Magnuson J."/>
            <person name="Mondo S."/>
            <person name="Nolan M."/>
            <person name="Ohm R."/>
            <person name="Pangilinan J."/>
            <person name="Park H.-J."/>
            <person name="Ramirez L."/>
            <person name="Alfaro M."/>
            <person name="Sun H."/>
            <person name="Tritt A."/>
            <person name="Yoshinaga Y."/>
            <person name="Zwiers L.-H."/>
            <person name="Turgeon B."/>
            <person name="Goodwin S."/>
            <person name="Spatafora J."/>
            <person name="Crous P."/>
            <person name="Grigoriev I."/>
        </authorList>
    </citation>
    <scope>NUCLEOTIDE SEQUENCE</scope>
    <source>
        <strain evidence="6">CBS 175.79</strain>
    </source>
</reference>
<protein>
    <recommendedName>
        <fullName evidence="2">DNA polymerase delta subunit 3</fullName>
    </recommendedName>
</protein>
<dbReference type="AlphaFoldDB" id="A0A6A5Y3Z5"/>
<dbReference type="RefSeq" id="XP_033388252.1">
    <property type="nucleotide sequence ID" value="XM_033527234.1"/>
</dbReference>
<evidence type="ECO:0000313" key="6">
    <source>
        <dbReference type="EMBL" id="KAF2019913.1"/>
    </source>
</evidence>
<dbReference type="Proteomes" id="UP000799778">
    <property type="component" value="Unassembled WGS sequence"/>
</dbReference>
<keyword evidence="7" id="KW-1185">Reference proteome</keyword>
<evidence type="ECO:0000256" key="3">
    <source>
        <dbReference type="ARBA" id="ARBA00022705"/>
    </source>
</evidence>
<feature type="compositionally biased region" description="Basic and acidic residues" evidence="5">
    <location>
        <begin position="215"/>
        <end position="225"/>
    </location>
</feature>
<dbReference type="PANTHER" id="PTHR17598">
    <property type="entry name" value="DNA POLYMERASE DELTA SUBUNIT 3"/>
    <property type="match status" value="1"/>
</dbReference>
<dbReference type="InterPro" id="IPR019038">
    <property type="entry name" value="POLD3"/>
</dbReference>
<dbReference type="GO" id="GO:0006297">
    <property type="term" value="P:nucleotide-excision repair, DNA gap filling"/>
    <property type="evidence" value="ECO:0007669"/>
    <property type="project" value="TreeGrafter"/>
</dbReference>
<evidence type="ECO:0000256" key="5">
    <source>
        <dbReference type="SAM" id="MobiDB-lite"/>
    </source>
</evidence>
<keyword evidence="4" id="KW-0539">Nucleus</keyword>
<feature type="compositionally biased region" description="Low complexity" evidence="5">
    <location>
        <begin position="235"/>
        <end position="253"/>
    </location>
</feature>
<keyword evidence="3" id="KW-0235">DNA replication</keyword>
<dbReference type="EMBL" id="ML978067">
    <property type="protein sequence ID" value="KAF2019913.1"/>
    <property type="molecule type" value="Genomic_DNA"/>
</dbReference>
<evidence type="ECO:0000256" key="2">
    <source>
        <dbReference type="ARBA" id="ARBA00017589"/>
    </source>
</evidence>
<feature type="compositionally biased region" description="Low complexity" evidence="5">
    <location>
        <begin position="89"/>
        <end position="98"/>
    </location>
</feature>
<feature type="compositionally biased region" description="Basic and acidic residues" evidence="5">
    <location>
        <begin position="300"/>
        <end position="325"/>
    </location>
</feature>
<proteinExistence type="predicted"/>
<dbReference type="GO" id="GO:1904161">
    <property type="term" value="P:DNA synthesis involved in UV-damage excision repair"/>
    <property type="evidence" value="ECO:0007669"/>
    <property type="project" value="TreeGrafter"/>
</dbReference>
<feature type="region of interest" description="Disordered" evidence="5">
    <location>
        <begin position="210"/>
        <end position="440"/>
    </location>
</feature>
<evidence type="ECO:0000256" key="1">
    <source>
        <dbReference type="ARBA" id="ARBA00004123"/>
    </source>
</evidence>
<feature type="compositionally biased region" description="Basic and acidic residues" evidence="5">
    <location>
        <begin position="381"/>
        <end position="394"/>
    </location>
</feature>
<evidence type="ECO:0000256" key="4">
    <source>
        <dbReference type="ARBA" id="ARBA00023242"/>
    </source>
</evidence>
<dbReference type="GO" id="GO:0003887">
    <property type="term" value="F:DNA-directed DNA polymerase activity"/>
    <property type="evidence" value="ECO:0007669"/>
    <property type="project" value="TreeGrafter"/>
</dbReference>
<dbReference type="Gene3D" id="3.90.1030.20">
    <property type="entry name" value="DNA polymerase delta, p66 (Cdc27) subunit, wHTH domain"/>
    <property type="match status" value="1"/>
</dbReference>
<comment type="subcellular location">
    <subcellularLocation>
        <location evidence="1">Nucleus</location>
    </subcellularLocation>
</comment>
<dbReference type="GO" id="GO:0043625">
    <property type="term" value="C:delta DNA polymerase complex"/>
    <property type="evidence" value="ECO:0007669"/>
    <property type="project" value="InterPro"/>
</dbReference>
<organism evidence="6 7">
    <name type="scientific">Aaosphaeria arxii CBS 175.79</name>
    <dbReference type="NCBI Taxonomy" id="1450172"/>
    <lineage>
        <taxon>Eukaryota</taxon>
        <taxon>Fungi</taxon>
        <taxon>Dikarya</taxon>
        <taxon>Ascomycota</taxon>
        <taxon>Pezizomycotina</taxon>
        <taxon>Dothideomycetes</taxon>
        <taxon>Pleosporomycetidae</taxon>
        <taxon>Pleosporales</taxon>
        <taxon>Pleosporales incertae sedis</taxon>
        <taxon>Aaosphaeria</taxon>
    </lineage>
</organism>
<dbReference type="GeneID" id="54284631"/>
<dbReference type="PANTHER" id="PTHR17598:SF13">
    <property type="entry name" value="DNA POLYMERASE DELTA SUBUNIT 3"/>
    <property type="match status" value="1"/>
</dbReference>
<dbReference type="InterPro" id="IPR041913">
    <property type="entry name" value="POLD3_sf"/>
</dbReference>